<organism evidence="2 3">
    <name type="scientific">Malassezia furfur</name>
    <name type="common">Pityriasis versicolor infection agent</name>
    <name type="synonym">Pityrosporum furfur</name>
    <dbReference type="NCBI Taxonomy" id="55194"/>
    <lineage>
        <taxon>Eukaryota</taxon>
        <taxon>Fungi</taxon>
        <taxon>Dikarya</taxon>
        <taxon>Basidiomycota</taxon>
        <taxon>Ustilaginomycotina</taxon>
        <taxon>Malasseziomycetes</taxon>
        <taxon>Malasseziales</taxon>
        <taxon>Malasseziaceae</taxon>
        <taxon>Malassezia</taxon>
    </lineage>
</organism>
<feature type="chain" id="PRO_5046605277" evidence="1">
    <location>
        <begin position="19"/>
        <end position="92"/>
    </location>
</feature>
<dbReference type="Proteomes" id="UP000818624">
    <property type="component" value="Chromosome 3"/>
</dbReference>
<evidence type="ECO:0000256" key="1">
    <source>
        <dbReference type="SAM" id="SignalP"/>
    </source>
</evidence>
<dbReference type="EMBL" id="CP046236">
    <property type="protein sequence ID" value="WFD48095.1"/>
    <property type="molecule type" value="Genomic_DNA"/>
</dbReference>
<feature type="signal peptide" evidence="1">
    <location>
        <begin position="1"/>
        <end position="18"/>
    </location>
</feature>
<keyword evidence="3" id="KW-1185">Reference proteome</keyword>
<proteinExistence type="predicted"/>
<evidence type="ECO:0000313" key="2">
    <source>
        <dbReference type="EMBL" id="WFD48095.1"/>
    </source>
</evidence>
<evidence type="ECO:0000313" key="3">
    <source>
        <dbReference type="Proteomes" id="UP000818624"/>
    </source>
</evidence>
<accession>A0ABY8EUJ4</accession>
<protein>
    <submittedName>
        <fullName evidence="2">Uncharacterized protein</fullName>
    </submittedName>
</protein>
<sequence>MKFFTSAIALVFASSVFASTDLSQKVNNLNLDKSTCNTGLGQIASTCEKCARTGIECLRYPDMKKDLCEGGVNSPHSKNCNGCIDKIFELLN</sequence>
<reference evidence="2 3" key="1">
    <citation type="journal article" date="2020" name="Elife">
        <title>Loss of centromere function drives karyotype evolution in closely related Malassezia species.</title>
        <authorList>
            <person name="Sankaranarayanan S.R."/>
            <person name="Ianiri G."/>
            <person name="Coelho M.A."/>
            <person name="Reza M.H."/>
            <person name="Thimmappa B.C."/>
            <person name="Ganguly P."/>
            <person name="Vadnala R.N."/>
            <person name="Sun S."/>
            <person name="Siddharthan R."/>
            <person name="Tellgren-Roth C."/>
            <person name="Dawson T.L."/>
            <person name="Heitman J."/>
            <person name="Sanyal K."/>
        </authorList>
    </citation>
    <scope>NUCLEOTIDE SEQUENCE [LARGE SCALE GENOMIC DNA]</scope>
    <source>
        <strain evidence="2">CBS14141</strain>
    </source>
</reference>
<gene>
    <name evidence="2" type="ORF">GLX27_002763</name>
</gene>
<keyword evidence="1" id="KW-0732">Signal</keyword>
<name>A0ABY8EUJ4_MALFU</name>